<protein>
    <submittedName>
        <fullName evidence="1">Uncharacterized protein</fullName>
    </submittedName>
</protein>
<organism evidence="1">
    <name type="scientific">Rhizophora mucronata</name>
    <name type="common">Asiatic mangrove</name>
    <dbReference type="NCBI Taxonomy" id="61149"/>
    <lineage>
        <taxon>Eukaryota</taxon>
        <taxon>Viridiplantae</taxon>
        <taxon>Streptophyta</taxon>
        <taxon>Embryophyta</taxon>
        <taxon>Tracheophyta</taxon>
        <taxon>Spermatophyta</taxon>
        <taxon>Magnoliopsida</taxon>
        <taxon>eudicotyledons</taxon>
        <taxon>Gunneridae</taxon>
        <taxon>Pentapetalae</taxon>
        <taxon>rosids</taxon>
        <taxon>fabids</taxon>
        <taxon>Malpighiales</taxon>
        <taxon>Rhizophoraceae</taxon>
        <taxon>Rhizophora</taxon>
    </lineage>
</organism>
<dbReference type="AlphaFoldDB" id="A0A2P2NCE8"/>
<name>A0A2P2NCE8_RHIMU</name>
<sequence>MPGIQLNIKTMDVSNFFPMKT</sequence>
<proteinExistence type="predicted"/>
<evidence type="ECO:0000313" key="1">
    <source>
        <dbReference type="EMBL" id="MBX40146.1"/>
    </source>
</evidence>
<reference evidence="1" key="1">
    <citation type="submission" date="2018-02" db="EMBL/GenBank/DDBJ databases">
        <title>Rhizophora mucronata_Transcriptome.</title>
        <authorList>
            <person name="Meera S.P."/>
            <person name="Sreeshan A."/>
            <person name="Augustine A."/>
        </authorList>
    </citation>
    <scope>NUCLEOTIDE SEQUENCE</scope>
    <source>
        <tissue evidence="1">Leaf</tissue>
    </source>
</reference>
<dbReference type="EMBL" id="GGEC01059662">
    <property type="protein sequence ID" value="MBX40146.1"/>
    <property type="molecule type" value="Transcribed_RNA"/>
</dbReference>
<accession>A0A2P2NCE8</accession>